<evidence type="ECO:0000313" key="3">
    <source>
        <dbReference type="Proteomes" id="UP000237271"/>
    </source>
</evidence>
<dbReference type="EMBL" id="NCKW01007836">
    <property type="protein sequence ID" value="POM69638.1"/>
    <property type="molecule type" value="Genomic_DNA"/>
</dbReference>
<gene>
    <name evidence="2" type="ORF">PHPALM_14071</name>
</gene>
<feature type="region of interest" description="Disordered" evidence="1">
    <location>
        <begin position="1"/>
        <end position="61"/>
    </location>
</feature>
<reference evidence="2 3" key="1">
    <citation type="journal article" date="2017" name="Genome Biol. Evol.">
        <title>Phytophthora megakarya and P. palmivora, closely related causal agents of cacao black pod rot, underwent increases in genome sizes and gene numbers by different mechanisms.</title>
        <authorList>
            <person name="Ali S.S."/>
            <person name="Shao J."/>
            <person name="Lary D.J."/>
            <person name="Kronmiller B."/>
            <person name="Shen D."/>
            <person name="Strem M.D."/>
            <person name="Amoako-Attah I."/>
            <person name="Akrofi A.Y."/>
            <person name="Begoude B.A."/>
            <person name="Ten Hoopen G.M."/>
            <person name="Coulibaly K."/>
            <person name="Kebe B.I."/>
            <person name="Melnick R.L."/>
            <person name="Guiltinan M.J."/>
            <person name="Tyler B.M."/>
            <person name="Meinhardt L.W."/>
            <person name="Bailey B.A."/>
        </authorList>
    </citation>
    <scope>NUCLEOTIDE SEQUENCE [LARGE SCALE GENOMIC DNA]</scope>
    <source>
        <strain evidence="3">sbr112.9</strain>
    </source>
</reference>
<dbReference type="AlphaFoldDB" id="A0A2P4XVQ2"/>
<organism evidence="2 3">
    <name type="scientific">Phytophthora palmivora</name>
    <dbReference type="NCBI Taxonomy" id="4796"/>
    <lineage>
        <taxon>Eukaryota</taxon>
        <taxon>Sar</taxon>
        <taxon>Stramenopiles</taxon>
        <taxon>Oomycota</taxon>
        <taxon>Peronosporomycetes</taxon>
        <taxon>Peronosporales</taxon>
        <taxon>Peronosporaceae</taxon>
        <taxon>Phytophthora</taxon>
    </lineage>
</organism>
<sequence length="142" mass="15649">MDGIGASNDDLSRDPISSDSAKANSTGFDADRGIEMQQAKPPAVMPFSVKKREEQKRAKTQKANTIKHVLVLKDKSIAFDIFILPMDSGEYGDQHSTLNYSMDLKYEEDSDLSKITYDLEHTMKPASDATTSVVSDKNPSTT</sequence>
<keyword evidence="3" id="KW-1185">Reference proteome</keyword>
<feature type="compositionally biased region" description="Polar residues" evidence="1">
    <location>
        <begin position="15"/>
        <end position="27"/>
    </location>
</feature>
<evidence type="ECO:0000256" key="1">
    <source>
        <dbReference type="SAM" id="MobiDB-lite"/>
    </source>
</evidence>
<proteinExistence type="predicted"/>
<dbReference type="Proteomes" id="UP000237271">
    <property type="component" value="Unassembled WGS sequence"/>
</dbReference>
<protein>
    <submittedName>
        <fullName evidence="2">Uncharacterized protein</fullName>
    </submittedName>
</protein>
<evidence type="ECO:0000313" key="2">
    <source>
        <dbReference type="EMBL" id="POM69638.1"/>
    </source>
</evidence>
<accession>A0A2P4XVQ2</accession>
<comment type="caution">
    <text evidence="2">The sequence shown here is derived from an EMBL/GenBank/DDBJ whole genome shotgun (WGS) entry which is preliminary data.</text>
</comment>
<name>A0A2P4XVQ2_9STRA</name>